<proteinExistence type="predicted"/>
<feature type="region of interest" description="Disordered" evidence="1">
    <location>
        <begin position="121"/>
        <end position="185"/>
    </location>
</feature>
<evidence type="ECO:0000256" key="2">
    <source>
        <dbReference type="SAM" id="Phobius"/>
    </source>
</evidence>
<keyword evidence="2" id="KW-0472">Membrane</keyword>
<evidence type="ECO:0008006" key="4">
    <source>
        <dbReference type="Google" id="ProtNLM"/>
    </source>
</evidence>
<name>A0A6C0BVJ9_9ZZZZ</name>
<feature type="transmembrane region" description="Helical" evidence="2">
    <location>
        <begin position="12"/>
        <end position="30"/>
    </location>
</feature>
<protein>
    <recommendedName>
        <fullName evidence="4">SAP domain-containing protein</fullName>
    </recommendedName>
</protein>
<sequence>MLSELQFEFGSFYILVLGVIIAGLSLYFYYELKNIKNIIKEIDEYIKENDSNDKIQSQIPETQTNNLSNTQLNNVSDTIEKNIQLDSLKEIVENPDTIEKTDTKQDNLVDENIDQILKQTQQIEDNEEDLKSESSEDSEIEGSSDSSNEMDDEELIKIINSSDNEKDDEEDDKEDDEEDDEEDNETIKMEELDSETLTTDQSFMEELGNLKDETILSDNINDILDNNNLSSNIENKDDIGMLNSEDYINYSVKELKDTILKINEEQNKKISVSGNKTTLIERIIQNI</sequence>
<dbReference type="EMBL" id="MN739246">
    <property type="protein sequence ID" value="QHS95283.1"/>
    <property type="molecule type" value="Genomic_DNA"/>
</dbReference>
<feature type="compositionally biased region" description="Acidic residues" evidence="1">
    <location>
        <begin position="135"/>
        <end position="154"/>
    </location>
</feature>
<accession>A0A6C0BVJ9</accession>
<dbReference type="AlphaFoldDB" id="A0A6C0BVJ9"/>
<reference evidence="3" key="1">
    <citation type="journal article" date="2020" name="Nature">
        <title>Giant virus diversity and host interactions through global metagenomics.</title>
        <authorList>
            <person name="Schulz F."/>
            <person name="Roux S."/>
            <person name="Paez-Espino D."/>
            <person name="Jungbluth S."/>
            <person name="Walsh D.A."/>
            <person name="Denef V.J."/>
            <person name="McMahon K.D."/>
            <person name="Konstantinidis K.T."/>
            <person name="Eloe-Fadrosh E.A."/>
            <person name="Kyrpides N.C."/>
            <person name="Woyke T."/>
        </authorList>
    </citation>
    <scope>NUCLEOTIDE SEQUENCE</scope>
    <source>
        <strain evidence="3">GVMAG-M-3300018428-35</strain>
    </source>
</reference>
<evidence type="ECO:0000256" key="1">
    <source>
        <dbReference type="SAM" id="MobiDB-lite"/>
    </source>
</evidence>
<keyword evidence="2" id="KW-0812">Transmembrane</keyword>
<keyword evidence="2" id="KW-1133">Transmembrane helix</keyword>
<organism evidence="3">
    <name type="scientific">viral metagenome</name>
    <dbReference type="NCBI Taxonomy" id="1070528"/>
    <lineage>
        <taxon>unclassified sequences</taxon>
        <taxon>metagenomes</taxon>
        <taxon>organismal metagenomes</taxon>
    </lineage>
</organism>
<evidence type="ECO:0000313" key="3">
    <source>
        <dbReference type="EMBL" id="QHS95283.1"/>
    </source>
</evidence>
<feature type="compositionally biased region" description="Acidic residues" evidence="1">
    <location>
        <begin position="165"/>
        <end position="184"/>
    </location>
</feature>